<evidence type="ECO:0000313" key="1">
    <source>
        <dbReference type="EMBL" id="TWT50102.1"/>
    </source>
</evidence>
<evidence type="ECO:0000313" key="2">
    <source>
        <dbReference type="Proteomes" id="UP000317243"/>
    </source>
</evidence>
<keyword evidence="2" id="KW-1185">Reference proteome</keyword>
<protein>
    <submittedName>
        <fullName evidence="1">Uncharacterized protein</fullName>
    </submittedName>
</protein>
<reference evidence="1 2" key="1">
    <citation type="submission" date="2019-02" db="EMBL/GenBank/DDBJ databases">
        <title>Deep-cultivation of Planctomycetes and their phenomic and genomic characterization uncovers novel biology.</title>
        <authorList>
            <person name="Wiegand S."/>
            <person name="Jogler M."/>
            <person name="Boedeker C."/>
            <person name="Pinto D."/>
            <person name="Vollmers J."/>
            <person name="Rivas-Marin E."/>
            <person name="Kohn T."/>
            <person name="Peeters S.H."/>
            <person name="Heuer A."/>
            <person name="Rast P."/>
            <person name="Oberbeckmann S."/>
            <person name="Bunk B."/>
            <person name="Jeske O."/>
            <person name="Meyerdierks A."/>
            <person name="Storesund J.E."/>
            <person name="Kallscheuer N."/>
            <person name="Luecker S."/>
            <person name="Lage O.M."/>
            <person name="Pohl T."/>
            <person name="Merkel B.J."/>
            <person name="Hornburger P."/>
            <person name="Mueller R.-W."/>
            <person name="Bruemmer F."/>
            <person name="Labrenz M."/>
            <person name="Spormann A.M."/>
            <person name="Op Den Camp H."/>
            <person name="Overmann J."/>
            <person name="Amann R."/>
            <person name="Jetten M.S.M."/>
            <person name="Mascher T."/>
            <person name="Medema M.H."/>
            <person name="Devos D.P."/>
            <person name="Kaster A.-K."/>
            <person name="Ovreas L."/>
            <person name="Rohde M."/>
            <person name="Galperin M.Y."/>
            <person name="Jogler C."/>
        </authorList>
    </citation>
    <scope>NUCLEOTIDE SEQUENCE [LARGE SCALE GENOMIC DNA]</scope>
    <source>
        <strain evidence="1 2">KOR42</strain>
    </source>
</reference>
<name>A0A5C5WJS5_9PLAN</name>
<dbReference type="EMBL" id="SIHI01000014">
    <property type="protein sequence ID" value="TWT50102.1"/>
    <property type="molecule type" value="Genomic_DNA"/>
</dbReference>
<comment type="caution">
    <text evidence="1">The sequence shown here is derived from an EMBL/GenBank/DDBJ whole genome shotgun (WGS) entry which is preliminary data.</text>
</comment>
<dbReference type="OrthoDB" id="9943202at2"/>
<proteinExistence type="predicted"/>
<accession>A0A5C5WJS5</accession>
<gene>
    <name evidence="1" type="ORF">KOR42_36490</name>
</gene>
<organism evidence="1 2">
    <name type="scientific">Thalassoglobus neptunius</name>
    <dbReference type="NCBI Taxonomy" id="1938619"/>
    <lineage>
        <taxon>Bacteria</taxon>
        <taxon>Pseudomonadati</taxon>
        <taxon>Planctomycetota</taxon>
        <taxon>Planctomycetia</taxon>
        <taxon>Planctomycetales</taxon>
        <taxon>Planctomycetaceae</taxon>
        <taxon>Thalassoglobus</taxon>
    </lineage>
</organism>
<dbReference type="RefSeq" id="WP_146511087.1">
    <property type="nucleotide sequence ID" value="NZ_SIHI01000014.1"/>
</dbReference>
<sequence>MMDRKIVVHESQSLLTAHLERSFIDDSSIQVKWTPHRIDFLQESQVEETRLAILNRVEISEGLMQELFNIARLTNVCCILRREDEHQEELLREIGVVSVMNEAFAEKFLLSTVTRLISDEMIGP</sequence>
<dbReference type="Proteomes" id="UP000317243">
    <property type="component" value="Unassembled WGS sequence"/>
</dbReference>
<dbReference type="AlphaFoldDB" id="A0A5C5WJS5"/>